<name>A0ABP0YUC6_9ROSI</name>
<sequence>MWACRECAGSCVREGLGMHAEMTLNYIYVIYGVLKKEDKLKPKVFSTHAQPQTPNSISLSLSLSLSPFNPHAKLVAQVSLSFTSAAHKPTFSTASPPTPDNVHCLATLRHRRRCSWCLRRLNQSLPQQFNFDPSLLSKCRNTRRLFAEILDLGFECYKGLSSRFVVVLAVTRIALFWGVVNRCRIKPHFGA</sequence>
<proteinExistence type="predicted"/>
<keyword evidence="2" id="KW-1185">Reference proteome</keyword>
<reference evidence="1 2" key="1">
    <citation type="submission" date="2024-03" db="EMBL/GenBank/DDBJ databases">
        <authorList>
            <person name="Gkanogiannis A."/>
            <person name="Becerra Lopez-Lavalle L."/>
        </authorList>
    </citation>
    <scope>NUCLEOTIDE SEQUENCE [LARGE SCALE GENOMIC DNA]</scope>
</reference>
<accession>A0ABP0YUC6</accession>
<evidence type="ECO:0000313" key="1">
    <source>
        <dbReference type="EMBL" id="CAK9324137.1"/>
    </source>
</evidence>
<evidence type="ECO:0000313" key="2">
    <source>
        <dbReference type="Proteomes" id="UP001642487"/>
    </source>
</evidence>
<dbReference type="EMBL" id="OZ021740">
    <property type="protein sequence ID" value="CAK9324137.1"/>
    <property type="molecule type" value="Genomic_DNA"/>
</dbReference>
<dbReference type="Proteomes" id="UP001642487">
    <property type="component" value="Chromosome 6"/>
</dbReference>
<protein>
    <submittedName>
        <fullName evidence="1">Uncharacterized protein</fullName>
    </submittedName>
</protein>
<organism evidence="1 2">
    <name type="scientific">Citrullus colocynthis</name>
    <name type="common">colocynth</name>
    <dbReference type="NCBI Taxonomy" id="252529"/>
    <lineage>
        <taxon>Eukaryota</taxon>
        <taxon>Viridiplantae</taxon>
        <taxon>Streptophyta</taxon>
        <taxon>Embryophyta</taxon>
        <taxon>Tracheophyta</taxon>
        <taxon>Spermatophyta</taxon>
        <taxon>Magnoliopsida</taxon>
        <taxon>eudicotyledons</taxon>
        <taxon>Gunneridae</taxon>
        <taxon>Pentapetalae</taxon>
        <taxon>rosids</taxon>
        <taxon>fabids</taxon>
        <taxon>Cucurbitales</taxon>
        <taxon>Cucurbitaceae</taxon>
        <taxon>Benincaseae</taxon>
        <taxon>Citrullus</taxon>
    </lineage>
</organism>
<gene>
    <name evidence="1" type="ORF">CITCOLO1_LOCUS16362</name>
</gene>